<dbReference type="SUPFAM" id="SSF51011">
    <property type="entry name" value="Glycosyl hydrolase domain"/>
    <property type="match status" value="1"/>
</dbReference>
<feature type="domain" description="Glycoside hydrolase family 31 TIM barrel" evidence="3">
    <location>
        <begin position="229"/>
        <end position="565"/>
    </location>
</feature>
<dbReference type="InterPro" id="IPR011013">
    <property type="entry name" value="Gal_mutarotase_sf_dom"/>
</dbReference>
<accession>A0ABU5RAR0</accession>
<evidence type="ECO:0000256" key="1">
    <source>
        <dbReference type="ARBA" id="ARBA00007806"/>
    </source>
</evidence>
<dbReference type="GO" id="GO:0016787">
    <property type="term" value="F:hydrolase activity"/>
    <property type="evidence" value="ECO:0007669"/>
    <property type="project" value="UniProtKB-KW"/>
</dbReference>
<organism evidence="6 7">
    <name type="scientific">Amycolatopsis heterodermiae</name>
    <dbReference type="NCBI Taxonomy" id="3110235"/>
    <lineage>
        <taxon>Bacteria</taxon>
        <taxon>Bacillati</taxon>
        <taxon>Actinomycetota</taxon>
        <taxon>Actinomycetes</taxon>
        <taxon>Pseudonocardiales</taxon>
        <taxon>Pseudonocardiaceae</taxon>
        <taxon>Amycolatopsis</taxon>
    </lineage>
</organism>
<dbReference type="CDD" id="cd06591">
    <property type="entry name" value="GH31_xylosidase_XylS"/>
    <property type="match status" value="1"/>
</dbReference>
<dbReference type="Pfam" id="PF01055">
    <property type="entry name" value="Glyco_hydro_31_2nd"/>
    <property type="match status" value="1"/>
</dbReference>
<keyword evidence="7" id="KW-1185">Reference proteome</keyword>
<dbReference type="InterPro" id="IPR017853">
    <property type="entry name" value="GH"/>
</dbReference>
<protein>
    <submittedName>
        <fullName evidence="6">Glycoside hydrolase family 31 protein</fullName>
    </submittedName>
</protein>
<comment type="caution">
    <text evidence="6">The sequence shown here is derived from an EMBL/GenBank/DDBJ whole genome shotgun (WGS) entry which is preliminary data.</text>
</comment>
<dbReference type="PANTHER" id="PTHR43863:SF2">
    <property type="entry name" value="MALTASE-GLUCOAMYLASE"/>
    <property type="match status" value="1"/>
</dbReference>
<dbReference type="InterPro" id="IPR025887">
    <property type="entry name" value="Glyco_hydro_31_N_dom"/>
</dbReference>
<gene>
    <name evidence="6" type="ORF">VA596_27730</name>
</gene>
<proteinExistence type="inferred from homology"/>
<reference evidence="6 7" key="1">
    <citation type="submission" date="2023-12" db="EMBL/GenBank/DDBJ databases">
        <title>Amycolatopsis sp. V23-08.</title>
        <authorList>
            <person name="Somphong A."/>
        </authorList>
    </citation>
    <scope>NUCLEOTIDE SEQUENCE [LARGE SCALE GENOMIC DNA]</scope>
    <source>
        <strain evidence="6 7">V23-08</strain>
    </source>
</reference>
<dbReference type="Proteomes" id="UP001304298">
    <property type="component" value="Unassembled WGS sequence"/>
</dbReference>
<dbReference type="InterPro" id="IPR000322">
    <property type="entry name" value="Glyco_hydro_31_TIM"/>
</dbReference>
<dbReference type="PANTHER" id="PTHR43863">
    <property type="entry name" value="HYDROLASE, PUTATIVE (AFU_ORTHOLOGUE AFUA_1G03140)-RELATED"/>
    <property type="match status" value="1"/>
</dbReference>
<evidence type="ECO:0000313" key="6">
    <source>
        <dbReference type="EMBL" id="MEA5363353.1"/>
    </source>
</evidence>
<feature type="domain" description="Glycoside hydrolase family 31 N-terminal" evidence="4">
    <location>
        <begin position="120"/>
        <end position="184"/>
    </location>
</feature>
<dbReference type="SUPFAM" id="SSF51445">
    <property type="entry name" value="(Trans)glycosidases"/>
    <property type="match status" value="1"/>
</dbReference>
<dbReference type="InterPro" id="IPR013780">
    <property type="entry name" value="Glyco_hydro_b"/>
</dbReference>
<keyword evidence="2" id="KW-0326">Glycosidase</keyword>
<dbReference type="Pfam" id="PF21365">
    <property type="entry name" value="Glyco_hydro_31_3rd"/>
    <property type="match status" value="1"/>
</dbReference>
<dbReference type="SUPFAM" id="SSF74650">
    <property type="entry name" value="Galactose mutarotase-like"/>
    <property type="match status" value="1"/>
</dbReference>
<keyword evidence="2 6" id="KW-0378">Hydrolase</keyword>
<evidence type="ECO:0000259" key="3">
    <source>
        <dbReference type="Pfam" id="PF01055"/>
    </source>
</evidence>
<dbReference type="Gene3D" id="3.20.20.80">
    <property type="entry name" value="Glycosidases"/>
    <property type="match status" value="1"/>
</dbReference>
<evidence type="ECO:0000259" key="5">
    <source>
        <dbReference type="Pfam" id="PF21365"/>
    </source>
</evidence>
<evidence type="ECO:0000259" key="4">
    <source>
        <dbReference type="Pfam" id="PF13802"/>
    </source>
</evidence>
<dbReference type="InterPro" id="IPR051816">
    <property type="entry name" value="Glycosyl_Hydrolase_31"/>
</dbReference>
<dbReference type="Gene3D" id="2.60.40.1180">
    <property type="entry name" value="Golgi alpha-mannosidase II"/>
    <property type="match status" value="1"/>
</dbReference>
<feature type="domain" description="Glycosyl hydrolase family 31 C-terminal" evidence="5">
    <location>
        <begin position="575"/>
        <end position="658"/>
    </location>
</feature>
<evidence type="ECO:0000256" key="2">
    <source>
        <dbReference type="RuleBase" id="RU361185"/>
    </source>
</evidence>
<dbReference type="CDD" id="cd14752">
    <property type="entry name" value="GH31_N"/>
    <property type="match status" value="1"/>
</dbReference>
<dbReference type="RefSeq" id="WP_323331100.1">
    <property type="nucleotide sequence ID" value="NZ_JAYFSI010000006.1"/>
</dbReference>
<evidence type="ECO:0000313" key="7">
    <source>
        <dbReference type="Proteomes" id="UP001304298"/>
    </source>
</evidence>
<comment type="similarity">
    <text evidence="1 2">Belongs to the glycosyl hydrolase 31 family.</text>
</comment>
<dbReference type="InterPro" id="IPR048395">
    <property type="entry name" value="Glyco_hydro_31_C"/>
</dbReference>
<dbReference type="EMBL" id="JAYFSI010000006">
    <property type="protein sequence ID" value="MEA5363353.1"/>
    <property type="molecule type" value="Genomic_DNA"/>
</dbReference>
<dbReference type="Pfam" id="PF13802">
    <property type="entry name" value="Gal_mutarotas_2"/>
    <property type="match status" value="1"/>
</dbReference>
<dbReference type="Gene3D" id="2.60.40.1760">
    <property type="entry name" value="glycosyl hydrolase (family 31)"/>
    <property type="match status" value="1"/>
</dbReference>
<sequence length="667" mass="74022">MITTTEDGRSIEVRVRHEVLLVEPWGADSLRVRAGRHRILDDVPGALLPAKPSAATAEADERTGRVVNGALTALVQVVDTDTGPDAQLRFVRTDTGEELLSEQRAHFWWPGSRLFMPSRNGYGRLEQRFTAYDGERIYGLGQHTHGRLDQKGLVLDLVQRNAEVSVPFLLSSRGYGFLWNSPAVGRVELAANGTRWVADDARQVDYWITTGDDPRRLLGHYADATGYAPMLPEWATGFWQSKLRYRSQAELLAVAREYHERGLPLSVIVADFFHWTHLGDWRFDPDGWPDPAGLVRELAALGVKLMVSVWPSVSPLSENYREMQEQGLLVAAENGVPAHAPWKDKGFDVELPVAFYDPTNPAARRFLWDKVKENYYDLGVRAWWLDGDEPELQPGHPHNLGFHAGPGAEVVNLYPQVHAQAFHDGIRGEGDDEVVLLSRSAWAGSQRYGAALWSGDVPATWASLRAQVRAGLNVAIAGIPWWTTDIGGFHGGDPDSPEYRELLVRWFQYGVCCPLLRLHGFRDPRPPFGPEMTGGPNEVWSYGPEALGFIEDALRLRERLRPYLAAQMRVAHEQGVPPMRPLFVDFPADAVAWDTDDQFLLGPDLLVAPVLDAGVTHRAVYLPEGALWTDAVTGTRHSGGTSVDAAAPAGRIPLFLRDSARLPIGKP</sequence>
<name>A0ABU5RAR0_9PSEU</name>